<evidence type="ECO:0000313" key="5">
    <source>
        <dbReference type="EMBL" id="BDR60221.1"/>
    </source>
</evidence>
<dbReference type="SUPFAM" id="SSF55120">
    <property type="entry name" value="Pseudouridine synthase"/>
    <property type="match status" value="1"/>
</dbReference>
<evidence type="ECO:0000259" key="4">
    <source>
        <dbReference type="Pfam" id="PF00849"/>
    </source>
</evidence>
<evidence type="ECO:0000313" key="6">
    <source>
        <dbReference type="Proteomes" id="UP001321741"/>
    </source>
</evidence>
<dbReference type="NCBIfam" id="TIGR00005">
    <property type="entry name" value="rluA_subfam"/>
    <property type="match status" value="1"/>
</dbReference>
<evidence type="ECO:0000256" key="1">
    <source>
        <dbReference type="ARBA" id="ARBA00000073"/>
    </source>
</evidence>
<comment type="similarity">
    <text evidence="2 3">Belongs to the pseudouridine synthase RluA family.</text>
</comment>
<dbReference type="InterPro" id="IPR006145">
    <property type="entry name" value="PsdUridine_synth_RsuA/RluA"/>
</dbReference>
<dbReference type="EMBL" id="AP026803">
    <property type="protein sequence ID" value="BDR60221.1"/>
    <property type="molecule type" value="Genomic_DNA"/>
</dbReference>
<name>A0ABN6SIQ1_9LACO</name>
<dbReference type="Pfam" id="PF00849">
    <property type="entry name" value="PseudoU_synth_2"/>
    <property type="match status" value="1"/>
</dbReference>
<dbReference type="Gene3D" id="3.30.2350.10">
    <property type="entry name" value="Pseudouridine synthase"/>
    <property type="match status" value="1"/>
</dbReference>
<protein>
    <recommendedName>
        <fullName evidence="3">Pseudouridine synthase</fullName>
        <ecNumber evidence="3">5.4.99.-</ecNumber>
    </recommendedName>
</protein>
<proteinExistence type="inferred from homology"/>
<dbReference type="PROSITE" id="PS01129">
    <property type="entry name" value="PSI_RLU"/>
    <property type="match status" value="1"/>
</dbReference>
<dbReference type="EC" id="5.4.99.-" evidence="3"/>
<dbReference type="PANTHER" id="PTHR21600">
    <property type="entry name" value="MITOCHONDRIAL RNA PSEUDOURIDINE SYNTHASE"/>
    <property type="match status" value="1"/>
</dbReference>
<dbReference type="InterPro" id="IPR006224">
    <property type="entry name" value="PsdUridine_synth_RluA-like_CS"/>
</dbReference>
<dbReference type="CDD" id="cd02869">
    <property type="entry name" value="PseudoU_synth_RluA_like"/>
    <property type="match status" value="1"/>
</dbReference>
<dbReference type="RefSeq" id="WP_317637933.1">
    <property type="nucleotide sequence ID" value="NZ_AP026803.1"/>
</dbReference>
<dbReference type="InterPro" id="IPR050188">
    <property type="entry name" value="RluA_PseudoU_synthase"/>
</dbReference>
<feature type="domain" description="Pseudouridine synthase RsuA/RluA-like" evidence="4">
    <location>
        <begin position="87"/>
        <end position="237"/>
    </location>
</feature>
<comment type="function">
    <text evidence="3">Responsible for synthesis of pseudouridine from uracil.</text>
</comment>
<dbReference type="InterPro" id="IPR020103">
    <property type="entry name" value="PsdUridine_synth_cat_dom_sf"/>
</dbReference>
<dbReference type="PANTHER" id="PTHR21600:SF87">
    <property type="entry name" value="RNA PSEUDOURIDYLATE SYNTHASE DOMAIN-CONTAINING PROTEIN 1"/>
    <property type="match status" value="1"/>
</dbReference>
<dbReference type="Proteomes" id="UP001321741">
    <property type="component" value="Chromosome"/>
</dbReference>
<evidence type="ECO:0000256" key="3">
    <source>
        <dbReference type="RuleBase" id="RU362028"/>
    </source>
</evidence>
<sequence length="300" mass="33657">MTLYKLVVQDKKPRKLGAFLVKNGFSKQAINDAKNHQGLLLVNHKRRYTSFQLQRGDEVIFVPGKEKTNPWLRPISAQVEIIAENTNYLVVNKPAGLLSIPSRYDDDALVNRVLSYFAQNKVPDAKPHVVTRLDRNTSGLVLIGKNAIAHARFSKLSKADFVKKYYAIVHGNFAAGKTNGIVDAPIGRVGTAVLRGVQSDGKQAVTAYRVLDQLPGVSLVELRLYTGRTHQIRVHLQYLNHPLFGDPLYGITDEFNRQALHCFYLAFPDPFTGQPVELEIPAASDMQQLWQNLQRKKGCQ</sequence>
<dbReference type="InterPro" id="IPR006225">
    <property type="entry name" value="PsdUridine_synth_RluC/D"/>
</dbReference>
<organism evidence="5 6">
    <name type="scientific">Lactobacillus xylocopicola</name>
    <dbReference type="NCBI Taxonomy" id="2976676"/>
    <lineage>
        <taxon>Bacteria</taxon>
        <taxon>Bacillati</taxon>
        <taxon>Bacillota</taxon>
        <taxon>Bacilli</taxon>
        <taxon>Lactobacillales</taxon>
        <taxon>Lactobacillaceae</taxon>
        <taxon>Lactobacillus</taxon>
    </lineage>
</organism>
<evidence type="ECO:0000256" key="2">
    <source>
        <dbReference type="ARBA" id="ARBA00010876"/>
    </source>
</evidence>
<comment type="catalytic activity">
    <reaction evidence="1 3">
        <text>a uridine in RNA = a pseudouridine in RNA</text>
        <dbReference type="Rhea" id="RHEA:48348"/>
        <dbReference type="Rhea" id="RHEA-COMP:12068"/>
        <dbReference type="Rhea" id="RHEA-COMP:12069"/>
        <dbReference type="ChEBI" id="CHEBI:65314"/>
        <dbReference type="ChEBI" id="CHEBI:65315"/>
    </reaction>
</comment>
<keyword evidence="6" id="KW-1185">Reference proteome</keyword>
<reference evidence="5 6" key="1">
    <citation type="journal article" date="2023" name="Microbiol. Spectr.">
        <title>Symbiosis of Carpenter Bees with Uncharacterized Lactic Acid Bacteria Showing NAD Auxotrophy.</title>
        <authorList>
            <person name="Kawasaki S."/>
            <person name="Ozawa K."/>
            <person name="Mori T."/>
            <person name="Yamamoto A."/>
            <person name="Ito M."/>
            <person name="Ohkuma M."/>
            <person name="Sakamoto M."/>
            <person name="Matsutani M."/>
        </authorList>
    </citation>
    <scope>NUCLEOTIDE SEQUENCE [LARGE SCALE GENOMIC DNA]</scope>
    <source>
        <strain evidence="5 6">Kim32-2</strain>
    </source>
</reference>
<gene>
    <name evidence="5" type="primary">rluD</name>
    <name evidence="5" type="ORF">KIM322_04820</name>
</gene>
<keyword evidence="3" id="KW-0413">Isomerase</keyword>
<accession>A0ABN6SIQ1</accession>